<protein>
    <submittedName>
        <fullName evidence="2">EDD, DegV family domain protein</fullName>
    </submittedName>
</protein>
<dbReference type="SUPFAM" id="SSF82549">
    <property type="entry name" value="DAK1/DegV-like"/>
    <property type="match status" value="1"/>
</dbReference>
<keyword evidence="3" id="KW-1185">Reference proteome</keyword>
<dbReference type="PROSITE" id="PS51482">
    <property type="entry name" value="DEGV"/>
    <property type="match status" value="1"/>
</dbReference>
<dbReference type="Gene3D" id="3.40.50.10170">
    <property type="match status" value="1"/>
</dbReference>
<dbReference type="NCBIfam" id="TIGR00762">
    <property type="entry name" value="DegV"/>
    <property type="match status" value="1"/>
</dbReference>
<proteinExistence type="predicted"/>
<evidence type="ECO:0000256" key="1">
    <source>
        <dbReference type="ARBA" id="ARBA00023121"/>
    </source>
</evidence>
<accession>A0A090ZWA3</accession>
<dbReference type="Proteomes" id="UP000029278">
    <property type="component" value="Unassembled WGS sequence"/>
</dbReference>
<sequence>MRDYCPKVRNEPTLLDDVSLSVREYNEHTRVEEGMGRVSKGDNVMSVKNVIKLIADSTSDLPNHWIKQYDIGIVPLYVTLGGQTYKDTLEITTAELYRRVEEEGTIPKTAAPSPADFYRIFEPEISAGKNILYISMSSKVSSTNQNAHIAAREFPAGRVHIVDSMHLSASYALLVIRAARALEAGQPLNEVIGDIENVREKVKIEILVDRLDYLHKGGRVTSLQHLIGNVLKVRPVLNIVKGEVRSVQKYRGKMEKALEPILQKVVSQKNRICPNLVIIGQMLAEKMAERVRSHLLDHIHFKEVAVIEGGCAIGSHTGPNTIAVSYLLKGSV</sequence>
<dbReference type="Gene3D" id="3.30.1180.10">
    <property type="match status" value="1"/>
</dbReference>
<dbReference type="InterPro" id="IPR050270">
    <property type="entry name" value="DegV_domain_contain"/>
</dbReference>
<evidence type="ECO:0000313" key="2">
    <source>
        <dbReference type="EMBL" id="KFN08431.1"/>
    </source>
</evidence>
<name>A0A090ZWA3_PAEMA</name>
<dbReference type="Pfam" id="PF02645">
    <property type="entry name" value="DegV"/>
    <property type="match status" value="1"/>
</dbReference>
<dbReference type="GO" id="GO:0008289">
    <property type="term" value="F:lipid binding"/>
    <property type="evidence" value="ECO:0007669"/>
    <property type="project" value="UniProtKB-KW"/>
</dbReference>
<evidence type="ECO:0000313" key="3">
    <source>
        <dbReference type="Proteomes" id="UP000029278"/>
    </source>
</evidence>
<dbReference type="InterPro" id="IPR003797">
    <property type="entry name" value="DegV"/>
</dbReference>
<keyword evidence="1" id="KW-0446">Lipid-binding</keyword>
<dbReference type="EMBL" id="JMQA01000029">
    <property type="protein sequence ID" value="KFN08431.1"/>
    <property type="molecule type" value="Genomic_DNA"/>
</dbReference>
<dbReference type="HOGENOM" id="CLU_048251_0_1_9"/>
<comment type="caution">
    <text evidence="2">The sequence shown here is derived from an EMBL/GenBank/DDBJ whole genome shotgun (WGS) entry which is preliminary data.</text>
</comment>
<reference evidence="2 3" key="1">
    <citation type="submission" date="2014-04" db="EMBL/GenBank/DDBJ databases">
        <authorList>
            <person name="Bishop-Lilly K.A."/>
            <person name="Broomall S.M."/>
            <person name="Chain P.S."/>
            <person name="Chertkov O."/>
            <person name="Coyne S.R."/>
            <person name="Daligault H.E."/>
            <person name="Davenport K.W."/>
            <person name="Erkkila T."/>
            <person name="Frey K.G."/>
            <person name="Gibbons H.S."/>
            <person name="Gu W."/>
            <person name="Jaissle J."/>
            <person name="Johnson S.L."/>
            <person name="Koroleva G.I."/>
            <person name="Ladner J.T."/>
            <person name="Lo C.-C."/>
            <person name="Minogue T.D."/>
            <person name="Munk C."/>
            <person name="Palacios G.F."/>
            <person name="Redden C.L."/>
            <person name="Rosenzweig C.N."/>
            <person name="Scholz M.B."/>
            <person name="Teshima H."/>
            <person name="Xu Y."/>
        </authorList>
    </citation>
    <scope>NUCLEOTIDE SEQUENCE [LARGE SCALE GENOMIC DNA]</scope>
    <source>
        <strain evidence="2 3">8244</strain>
    </source>
</reference>
<dbReference type="InterPro" id="IPR043168">
    <property type="entry name" value="DegV_C"/>
</dbReference>
<dbReference type="PANTHER" id="PTHR33434">
    <property type="entry name" value="DEGV DOMAIN-CONTAINING PROTEIN DR_1986-RELATED"/>
    <property type="match status" value="1"/>
</dbReference>
<dbReference type="PATRIC" id="fig|44252.3.peg.3351"/>
<dbReference type="STRING" id="44252.DJ90_1748"/>
<dbReference type="AlphaFoldDB" id="A0A090ZWA3"/>
<dbReference type="PANTHER" id="PTHR33434:SF2">
    <property type="entry name" value="FATTY ACID-BINDING PROTEIN TM_1468"/>
    <property type="match status" value="1"/>
</dbReference>
<organism evidence="2 3">
    <name type="scientific">Paenibacillus macerans</name>
    <name type="common">Bacillus macerans</name>
    <dbReference type="NCBI Taxonomy" id="44252"/>
    <lineage>
        <taxon>Bacteria</taxon>
        <taxon>Bacillati</taxon>
        <taxon>Bacillota</taxon>
        <taxon>Bacilli</taxon>
        <taxon>Bacillales</taxon>
        <taxon>Paenibacillaceae</taxon>
        <taxon>Paenibacillus</taxon>
    </lineage>
</organism>
<gene>
    <name evidence="2" type="ORF">DJ90_1748</name>
</gene>